<keyword evidence="2" id="KW-1185">Reference proteome</keyword>
<organism evidence="1 2">
    <name type="scientific">Trichlorobacter ammonificans</name>
    <dbReference type="NCBI Taxonomy" id="2916410"/>
    <lineage>
        <taxon>Bacteria</taxon>
        <taxon>Pseudomonadati</taxon>
        <taxon>Thermodesulfobacteriota</taxon>
        <taxon>Desulfuromonadia</taxon>
        <taxon>Geobacterales</taxon>
        <taxon>Geobacteraceae</taxon>
        <taxon>Trichlorobacter</taxon>
    </lineage>
</organism>
<accession>A0ABN8HL07</accession>
<dbReference type="Proteomes" id="UP001295463">
    <property type="component" value="Chromosome"/>
</dbReference>
<dbReference type="InterPro" id="IPR029063">
    <property type="entry name" value="SAM-dependent_MTases_sf"/>
</dbReference>
<reference evidence="1 2" key="1">
    <citation type="submission" date="2022-03" db="EMBL/GenBank/DDBJ databases">
        <authorList>
            <person name="Koch H."/>
        </authorList>
    </citation>
    <scope>NUCLEOTIDE SEQUENCE [LARGE SCALE GENOMIC DNA]</scope>
    <source>
        <strain evidence="1 2">G1</strain>
    </source>
</reference>
<sequence>MRALLRFLRGYRCCRRMLATVDPVLRHDYSHLSNRIVEREPYLLELARGRRVLHFGFLDSIFLERKLAEGSLLHSRLGQVAHRVCGVDIEAALLERYRELTGDQDNLLWDIADTTVPEGLREGFDLVLFPEVLEHVPNPGLVLSNLATLCRLNRARLCLTLPNAFDMYGFMAAMQGVELVHPDHLYTFTPRTLTRLVQASGLRLSELCFYNFGSDLAPGLTKAGMIALCEPVEG</sequence>
<dbReference type="EMBL" id="OW150024">
    <property type="protein sequence ID" value="CAH2032040.1"/>
    <property type="molecule type" value="Genomic_DNA"/>
</dbReference>
<name>A0ABN8HL07_9BACT</name>
<evidence type="ECO:0000313" key="2">
    <source>
        <dbReference type="Proteomes" id="UP001295463"/>
    </source>
</evidence>
<dbReference type="SUPFAM" id="SSF53335">
    <property type="entry name" value="S-adenosyl-L-methionine-dependent methyltransferases"/>
    <property type="match status" value="1"/>
</dbReference>
<gene>
    <name evidence="1" type="ORF">GEAMG1_2204</name>
</gene>
<evidence type="ECO:0000313" key="1">
    <source>
        <dbReference type="EMBL" id="CAH2032040.1"/>
    </source>
</evidence>
<proteinExistence type="predicted"/>
<dbReference type="RefSeq" id="WP_305732820.1">
    <property type="nucleotide sequence ID" value="NZ_OW150024.1"/>
</dbReference>
<dbReference type="Gene3D" id="3.40.50.150">
    <property type="entry name" value="Vaccinia Virus protein VP39"/>
    <property type="match status" value="1"/>
</dbReference>
<protein>
    <recommendedName>
        <fullName evidence="3">Methyltransferase domain-containing protein</fullName>
    </recommendedName>
</protein>
<evidence type="ECO:0008006" key="3">
    <source>
        <dbReference type="Google" id="ProtNLM"/>
    </source>
</evidence>
<dbReference type="Pfam" id="PF13489">
    <property type="entry name" value="Methyltransf_23"/>
    <property type="match status" value="1"/>
</dbReference>